<keyword evidence="3" id="KW-1185">Reference proteome</keyword>
<sequence length="104" mass="11184">MERRSTNEPANQERHGGRARSARSSGPGIPKAGSALPARGGRAPPGPGFLAVKQPRERQRRPEPERSRGRREAGTAWRGDPATAPRGNPKLGWGGEGKDWVCLV</sequence>
<dbReference type="EMBL" id="JACDTQ010002860">
    <property type="protein sequence ID" value="KAF5915511.1"/>
    <property type="molecule type" value="Genomic_DNA"/>
</dbReference>
<proteinExistence type="predicted"/>
<feature type="compositionally biased region" description="Basic and acidic residues" evidence="1">
    <location>
        <begin position="54"/>
        <end position="73"/>
    </location>
</feature>
<feature type="compositionally biased region" description="Low complexity" evidence="1">
    <location>
        <begin position="22"/>
        <end position="42"/>
    </location>
</feature>
<organism evidence="2 3">
    <name type="scientific">Diceros bicornis minor</name>
    <name type="common">South-central black rhinoceros</name>
    <dbReference type="NCBI Taxonomy" id="77932"/>
    <lineage>
        <taxon>Eukaryota</taxon>
        <taxon>Metazoa</taxon>
        <taxon>Chordata</taxon>
        <taxon>Craniata</taxon>
        <taxon>Vertebrata</taxon>
        <taxon>Euteleostomi</taxon>
        <taxon>Mammalia</taxon>
        <taxon>Eutheria</taxon>
        <taxon>Laurasiatheria</taxon>
        <taxon>Perissodactyla</taxon>
        <taxon>Rhinocerotidae</taxon>
        <taxon>Diceros</taxon>
    </lineage>
</organism>
<gene>
    <name evidence="2" type="ORF">HPG69_012672</name>
</gene>
<evidence type="ECO:0000313" key="3">
    <source>
        <dbReference type="Proteomes" id="UP000551758"/>
    </source>
</evidence>
<feature type="compositionally biased region" description="Basic and acidic residues" evidence="1">
    <location>
        <begin position="1"/>
        <end position="16"/>
    </location>
</feature>
<name>A0A7J7EIQ2_DICBM</name>
<evidence type="ECO:0000256" key="1">
    <source>
        <dbReference type="SAM" id="MobiDB-lite"/>
    </source>
</evidence>
<protein>
    <submittedName>
        <fullName evidence="2">Uncharacterized protein</fullName>
    </submittedName>
</protein>
<accession>A0A7J7EIQ2</accession>
<reference evidence="2 3" key="1">
    <citation type="journal article" date="2020" name="Mol. Biol. Evol.">
        <title>Interspecific Gene Flow and the Evolution of Specialization in Black and White Rhinoceros.</title>
        <authorList>
            <person name="Moodley Y."/>
            <person name="Westbury M.V."/>
            <person name="Russo I.M."/>
            <person name="Gopalakrishnan S."/>
            <person name="Rakotoarivelo A."/>
            <person name="Olsen R.A."/>
            <person name="Prost S."/>
            <person name="Tunstall T."/>
            <person name="Ryder O.A."/>
            <person name="Dalen L."/>
            <person name="Bruford M.W."/>
        </authorList>
    </citation>
    <scope>NUCLEOTIDE SEQUENCE [LARGE SCALE GENOMIC DNA]</scope>
    <source>
        <strain evidence="2">SBR-YM</strain>
        <tissue evidence="2">Skin</tissue>
    </source>
</reference>
<dbReference type="AlphaFoldDB" id="A0A7J7EIQ2"/>
<dbReference type="Proteomes" id="UP000551758">
    <property type="component" value="Unassembled WGS sequence"/>
</dbReference>
<feature type="region of interest" description="Disordered" evidence="1">
    <location>
        <begin position="1"/>
        <end position="98"/>
    </location>
</feature>
<comment type="caution">
    <text evidence="2">The sequence shown here is derived from an EMBL/GenBank/DDBJ whole genome shotgun (WGS) entry which is preliminary data.</text>
</comment>
<evidence type="ECO:0000313" key="2">
    <source>
        <dbReference type="EMBL" id="KAF5915511.1"/>
    </source>
</evidence>